<feature type="transmembrane region" description="Helical" evidence="1">
    <location>
        <begin position="119"/>
        <end position="142"/>
    </location>
</feature>
<dbReference type="KEGG" id="mprt:ET475_00470"/>
<dbReference type="AlphaFoldDB" id="A0A4P6EAU5"/>
<evidence type="ECO:0008006" key="4">
    <source>
        <dbReference type="Google" id="ProtNLM"/>
    </source>
</evidence>
<feature type="transmembrane region" description="Helical" evidence="1">
    <location>
        <begin position="77"/>
        <end position="99"/>
    </location>
</feature>
<reference evidence="2 3" key="1">
    <citation type="submission" date="2019-01" db="EMBL/GenBank/DDBJ databases">
        <title>Genome sequencing of strain DFW100M-13.</title>
        <authorList>
            <person name="Heo J."/>
            <person name="Kim S.-J."/>
            <person name="Kim J.-S."/>
            <person name="Hong S.-B."/>
            <person name="Kwon S.-W."/>
        </authorList>
    </citation>
    <scope>NUCLEOTIDE SEQUENCE [LARGE SCALE GENOMIC DNA]</scope>
    <source>
        <strain evidence="2 3">DFW100M-13</strain>
    </source>
</reference>
<feature type="transmembrane region" description="Helical" evidence="1">
    <location>
        <begin position="12"/>
        <end position="34"/>
    </location>
</feature>
<feature type="transmembrane region" description="Helical" evidence="1">
    <location>
        <begin position="245"/>
        <end position="263"/>
    </location>
</feature>
<keyword evidence="1" id="KW-0472">Membrane</keyword>
<keyword evidence="1" id="KW-0812">Transmembrane</keyword>
<dbReference type="Proteomes" id="UP000293995">
    <property type="component" value="Chromosome"/>
</dbReference>
<feature type="transmembrane region" description="Helical" evidence="1">
    <location>
        <begin position="154"/>
        <end position="177"/>
    </location>
</feature>
<dbReference type="OrthoDB" id="5141757at2"/>
<dbReference type="EMBL" id="CP035494">
    <property type="protein sequence ID" value="QAY58626.1"/>
    <property type="molecule type" value="Genomic_DNA"/>
</dbReference>
<feature type="transmembrane region" description="Helical" evidence="1">
    <location>
        <begin position="54"/>
        <end position="70"/>
    </location>
</feature>
<gene>
    <name evidence="2" type="ORF">ET475_00470</name>
</gene>
<protein>
    <recommendedName>
        <fullName evidence="4">DUF998 domain-containing protein</fullName>
    </recommendedName>
</protein>
<proteinExistence type="predicted"/>
<evidence type="ECO:0000256" key="1">
    <source>
        <dbReference type="SAM" id="Phobius"/>
    </source>
</evidence>
<name>A0A4P6EAU5_9MICO</name>
<evidence type="ECO:0000313" key="3">
    <source>
        <dbReference type="Proteomes" id="UP000293995"/>
    </source>
</evidence>
<organism evidence="2 3">
    <name type="scientific">Microbacterium protaetiae</name>
    <dbReference type="NCBI Taxonomy" id="2509458"/>
    <lineage>
        <taxon>Bacteria</taxon>
        <taxon>Bacillati</taxon>
        <taxon>Actinomycetota</taxon>
        <taxon>Actinomycetes</taxon>
        <taxon>Micrococcales</taxon>
        <taxon>Microbacteriaceae</taxon>
        <taxon>Microbacterium</taxon>
    </lineage>
</organism>
<accession>A0A4P6EAU5</accession>
<keyword evidence="3" id="KW-1185">Reference proteome</keyword>
<keyword evidence="1" id="KW-1133">Transmembrane helix</keyword>
<feature type="transmembrane region" description="Helical" evidence="1">
    <location>
        <begin position="211"/>
        <end position="233"/>
    </location>
</feature>
<sequence>MQLASTSTQRTYRYVRLTILGAVFALAVSLIIVVAADGPVTSLSALFYTPGRTVFTGVLFAVALALLALSGHSVEQVLLDVAALFAPLIAVIPTPLGVGDAPGVECPGQTPCVPAEYTAGVHNGVITFVVVVIVGAGCALVLGRGQRTMSRGVVIAVAAAVVVALAMLVWLLVWPAALLQTGHLVVTAGFFGLMSAVAVVSAVASVGRWRVIYLVVAIGMAASLLFLAAVGIARLAGADLAGQPWILVGEVGLIAFFAAFWIAQTAQKWNEVDPSLLA</sequence>
<evidence type="ECO:0000313" key="2">
    <source>
        <dbReference type="EMBL" id="QAY58626.1"/>
    </source>
</evidence>
<feature type="transmembrane region" description="Helical" evidence="1">
    <location>
        <begin position="183"/>
        <end position="204"/>
    </location>
</feature>